<sequence length="80" mass="9107">MLCASFLSNLIGISKALHIFLCRLTSFERAIILPIERSAGLVIFLSCLTWDFSLLVNFEAQKVGVNHQLFTFCYLFFSNL</sequence>
<gene>
    <name evidence="1" type="ORF">L3X38_015268</name>
</gene>
<dbReference type="Proteomes" id="UP001054821">
    <property type="component" value="Chromosome 2"/>
</dbReference>
<name>A0AAD4WRF1_PRUDU</name>
<protein>
    <submittedName>
        <fullName evidence="1">Uncharacterized protein</fullName>
    </submittedName>
</protein>
<accession>A0AAD4WRF1</accession>
<evidence type="ECO:0000313" key="2">
    <source>
        <dbReference type="Proteomes" id="UP001054821"/>
    </source>
</evidence>
<reference evidence="1 2" key="1">
    <citation type="journal article" date="2022" name="G3 (Bethesda)">
        <title>Whole-genome sequence and methylome profiling of the almond [Prunus dulcis (Mill.) D.A. Webb] cultivar 'Nonpareil'.</title>
        <authorList>
            <person name="D'Amico-Willman K.M."/>
            <person name="Ouma W.Z."/>
            <person name="Meulia T."/>
            <person name="Sideli G.M."/>
            <person name="Gradziel T.M."/>
            <person name="Fresnedo-Ramirez J."/>
        </authorList>
    </citation>
    <scope>NUCLEOTIDE SEQUENCE [LARGE SCALE GENOMIC DNA]</scope>
    <source>
        <strain evidence="1">Clone GOH B32 T37-40</strain>
    </source>
</reference>
<proteinExistence type="predicted"/>
<dbReference type="AlphaFoldDB" id="A0AAD4WRF1"/>
<evidence type="ECO:0000313" key="1">
    <source>
        <dbReference type="EMBL" id="KAI5347389.1"/>
    </source>
</evidence>
<dbReference type="EMBL" id="JAJFAZ020000002">
    <property type="protein sequence ID" value="KAI5347389.1"/>
    <property type="molecule type" value="Genomic_DNA"/>
</dbReference>
<comment type="caution">
    <text evidence="1">The sequence shown here is derived from an EMBL/GenBank/DDBJ whole genome shotgun (WGS) entry which is preliminary data.</text>
</comment>
<organism evidence="1 2">
    <name type="scientific">Prunus dulcis</name>
    <name type="common">Almond</name>
    <name type="synonym">Amygdalus dulcis</name>
    <dbReference type="NCBI Taxonomy" id="3755"/>
    <lineage>
        <taxon>Eukaryota</taxon>
        <taxon>Viridiplantae</taxon>
        <taxon>Streptophyta</taxon>
        <taxon>Embryophyta</taxon>
        <taxon>Tracheophyta</taxon>
        <taxon>Spermatophyta</taxon>
        <taxon>Magnoliopsida</taxon>
        <taxon>eudicotyledons</taxon>
        <taxon>Gunneridae</taxon>
        <taxon>Pentapetalae</taxon>
        <taxon>rosids</taxon>
        <taxon>fabids</taxon>
        <taxon>Rosales</taxon>
        <taxon>Rosaceae</taxon>
        <taxon>Amygdaloideae</taxon>
        <taxon>Amygdaleae</taxon>
        <taxon>Prunus</taxon>
    </lineage>
</organism>
<keyword evidence="2" id="KW-1185">Reference proteome</keyword>